<feature type="compositionally biased region" description="Polar residues" evidence="1">
    <location>
        <begin position="222"/>
        <end position="233"/>
    </location>
</feature>
<feature type="compositionally biased region" description="Pro residues" evidence="1">
    <location>
        <begin position="394"/>
        <end position="404"/>
    </location>
</feature>
<proteinExistence type="predicted"/>
<dbReference type="EMBL" id="GL883146">
    <property type="protein sequence ID" value="EGG00500.1"/>
    <property type="molecule type" value="Genomic_DNA"/>
</dbReference>
<keyword evidence="3" id="KW-1185">Reference proteome</keyword>
<sequence>MVCPTLIHEYYEKVNPNVVALPQPKLRGPTGLRCPVCPSEMVYWTELHDSWHIGCPTPYNSHNWKTWRCDQLNHELALINLGTLRPIVSVSADWGPRVSTKGLTLPDLAAPPQGGRYHPYQSKPKQDPTTSTAKRAVVQCKRLSEGSVAQNHKKTANKGCHSQYCLGCCIAYGSSLCRVHVRPSTESASTPLVRDDRSLTPHQLSQIGLSQQQITQLRELEASTSAHGSQFPPSNVPARRPAPASQAQPHQWAQTSNSLGRRVPLAARVMLQKNRYDREHAAKQQSSALIDETKVVMITLWTNSEASQIVTGYFPLWPLLYLEQCELLIAAVVNAIGPKWNQALSVWNEEQECWCDTLVSYPIRRPSTLRTLIVKLQGVQVRMPLVLETNLPKNGPPSHPPSDHPAPSFTSLTEAPPRNTPSSPKTPYPSQLSVSSQDDSDELAPLEPEVKPNKSSIDPQTSNKYIDLTLLPDPRSPTQELPAAPSGSSSIPGDEEANSLLATPENVEYVLFEYSSFFTLQSDIDDLVRTSDTPPKRKRWPSSSVQLSSVLAWYKDQVHGCPKTKWMDHFGAQWHFSSSTMY</sequence>
<dbReference type="KEGG" id="mlr:MELLADRAFT_111729"/>
<reference evidence="3" key="1">
    <citation type="journal article" date="2011" name="Proc. Natl. Acad. Sci. U.S.A.">
        <title>Obligate biotrophy features unraveled by the genomic analysis of rust fungi.</title>
        <authorList>
            <person name="Duplessis S."/>
            <person name="Cuomo C.A."/>
            <person name="Lin Y.-C."/>
            <person name="Aerts A."/>
            <person name="Tisserant E."/>
            <person name="Veneault-Fourrey C."/>
            <person name="Joly D.L."/>
            <person name="Hacquard S."/>
            <person name="Amselem J."/>
            <person name="Cantarel B.L."/>
            <person name="Chiu R."/>
            <person name="Coutinho P.M."/>
            <person name="Feau N."/>
            <person name="Field M."/>
            <person name="Frey P."/>
            <person name="Gelhaye E."/>
            <person name="Goldberg J."/>
            <person name="Grabherr M.G."/>
            <person name="Kodira C.D."/>
            <person name="Kohler A."/>
            <person name="Kuees U."/>
            <person name="Lindquist E.A."/>
            <person name="Lucas S.M."/>
            <person name="Mago R."/>
            <person name="Mauceli E."/>
            <person name="Morin E."/>
            <person name="Murat C."/>
            <person name="Pangilinan J.L."/>
            <person name="Park R."/>
            <person name="Pearson M."/>
            <person name="Quesneville H."/>
            <person name="Rouhier N."/>
            <person name="Sakthikumar S."/>
            <person name="Salamov A.A."/>
            <person name="Schmutz J."/>
            <person name="Selles B."/>
            <person name="Shapiro H."/>
            <person name="Tanguay P."/>
            <person name="Tuskan G.A."/>
            <person name="Henrissat B."/>
            <person name="Van de Peer Y."/>
            <person name="Rouze P."/>
            <person name="Ellis J.G."/>
            <person name="Dodds P.N."/>
            <person name="Schein J.E."/>
            <person name="Zhong S."/>
            <person name="Hamelin R.C."/>
            <person name="Grigoriev I.V."/>
            <person name="Szabo L.J."/>
            <person name="Martin F."/>
        </authorList>
    </citation>
    <scope>NUCLEOTIDE SEQUENCE [LARGE SCALE GENOMIC DNA]</scope>
    <source>
        <strain evidence="3">98AG31 / pathotype 3-4-7</strain>
    </source>
</reference>
<feature type="compositionally biased region" description="Polar residues" evidence="1">
    <location>
        <begin position="453"/>
        <end position="464"/>
    </location>
</feature>
<feature type="region of interest" description="Disordered" evidence="1">
    <location>
        <begin position="218"/>
        <end position="255"/>
    </location>
</feature>
<feature type="compositionally biased region" description="Polar residues" evidence="1">
    <location>
        <begin position="420"/>
        <end position="429"/>
    </location>
</feature>
<gene>
    <name evidence="2" type="ORF">MELLADRAFT_111729</name>
</gene>
<dbReference type="AlphaFoldDB" id="F4S4C3"/>
<organism evidence="3">
    <name type="scientific">Melampsora larici-populina (strain 98AG31 / pathotype 3-4-7)</name>
    <name type="common">Poplar leaf rust fungus</name>
    <dbReference type="NCBI Taxonomy" id="747676"/>
    <lineage>
        <taxon>Eukaryota</taxon>
        <taxon>Fungi</taxon>
        <taxon>Dikarya</taxon>
        <taxon>Basidiomycota</taxon>
        <taxon>Pucciniomycotina</taxon>
        <taxon>Pucciniomycetes</taxon>
        <taxon>Pucciniales</taxon>
        <taxon>Melampsoraceae</taxon>
        <taxon>Melampsora</taxon>
    </lineage>
</organism>
<feature type="region of interest" description="Disordered" evidence="1">
    <location>
        <begin position="390"/>
        <end position="496"/>
    </location>
</feature>
<accession>F4S4C3</accession>
<evidence type="ECO:0000313" key="2">
    <source>
        <dbReference type="EMBL" id="EGG00500.1"/>
    </source>
</evidence>
<dbReference type="GeneID" id="18924470"/>
<dbReference type="RefSeq" id="XP_007416147.1">
    <property type="nucleotide sequence ID" value="XM_007416085.1"/>
</dbReference>
<evidence type="ECO:0000256" key="1">
    <source>
        <dbReference type="SAM" id="MobiDB-lite"/>
    </source>
</evidence>
<dbReference type="HOGENOM" id="CLU_015424_0_0_1"/>
<dbReference type="InParanoid" id="F4S4C3"/>
<dbReference type="Proteomes" id="UP000001072">
    <property type="component" value="Unassembled WGS sequence"/>
</dbReference>
<name>F4S4C3_MELLP</name>
<feature type="compositionally biased region" description="Low complexity" evidence="1">
    <location>
        <begin position="482"/>
        <end position="492"/>
    </location>
</feature>
<feature type="region of interest" description="Disordered" evidence="1">
    <location>
        <begin position="104"/>
        <end position="135"/>
    </location>
</feature>
<dbReference type="VEuPathDB" id="FungiDB:MELLADRAFT_111729"/>
<evidence type="ECO:0000313" key="3">
    <source>
        <dbReference type="Proteomes" id="UP000001072"/>
    </source>
</evidence>
<protein>
    <submittedName>
        <fullName evidence="2">Uncharacterized protein</fullName>
    </submittedName>
</protein>
<feature type="compositionally biased region" description="Low complexity" evidence="1">
    <location>
        <begin position="237"/>
        <end position="254"/>
    </location>
</feature>